<dbReference type="AlphaFoldDB" id="A0A8J7L947"/>
<keyword evidence="3" id="KW-0812">Transmembrane</keyword>
<dbReference type="PANTHER" id="PTHR30469">
    <property type="entry name" value="MULTIDRUG RESISTANCE PROTEIN MDTA"/>
    <property type="match status" value="1"/>
</dbReference>
<dbReference type="RefSeq" id="WP_198125752.1">
    <property type="nucleotide sequence ID" value="NZ_JAECZC010000030.1"/>
</dbReference>
<gene>
    <name evidence="7" type="ORF">I8748_17135</name>
</gene>
<comment type="caution">
    <text evidence="7">The sequence shown here is derived from an EMBL/GenBank/DDBJ whole genome shotgun (WGS) entry which is preliminary data.</text>
</comment>
<dbReference type="InterPro" id="IPR058627">
    <property type="entry name" value="MdtA-like_C"/>
</dbReference>
<sequence length="505" mass="54035">MSDESFSESEAEELVKVEEDSFKSKPINKQTRSWLIPLCGGTGLGIAIALGSMGILSYLPARQQTAVANKAAPKVNPAMTVTVATVEKTRIARTLNTTGTVAARDLIPVLPQANGLQIKIIPEDVKEGSLIKKGQVLAILDDSILQAQISQAKADVESKQADVASKQADLASKLANTISNQAIVQQRKADLAQAQAKLEEAEKNFRRYRQLAVSGGISQQELDTRSYTMKTAKETVRLAEENVYSAQANVGSARANTSSAEANINKAKADVRSSIAKVQQLQAQLGQTVVRAPVSGIVAEKLARVGDVTGVPPQTQVGNIIGGTQKLFSIIRDQRLELQAQVPEIQLPQVEVGASVQITSDLDHRVRLQGRVRDIQPLVNDKRREATVKIDLPPTDLLKPGMFARAAITTNTTIAIAVPQKAVQPQPDGSAILLILSGADTVRAQKVEVGEPIDDRLVEIKSGLQLDDRVIVDGAGYLKEGDKVRVVSQAGEQGSRGAGEQGRNN</sequence>
<dbReference type="Pfam" id="PF25876">
    <property type="entry name" value="HH_MFP_RND"/>
    <property type="match status" value="1"/>
</dbReference>
<dbReference type="SUPFAM" id="SSF111369">
    <property type="entry name" value="HlyD-like secretion proteins"/>
    <property type="match status" value="3"/>
</dbReference>
<name>A0A8J7L947_9NOST</name>
<dbReference type="Gene3D" id="1.10.287.470">
    <property type="entry name" value="Helix hairpin bin"/>
    <property type="match status" value="3"/>
</dbReference>
<accession>A0A8J7L947</accession>
<dbReference type="InterPro" id="IPR006143">
    <property type="entry name" value="RND_pump_MFP"/>
</dbReference>
<dbReference type="Gene3D" id="2.40.30.170">
    <property type="match status" value="1"/>
</dbReference>
<dbReference type="InterPro" id="IPR058624">
    <property type="entry name" value="MdtA-like_HH"/>
</dbReference>
<dbReference type="PANTHER" id="PTHR30469:SF15">
    <property type="entry name" value="HLYD FAMILY OF SECRETION PROTEINS"/>
    <property type="match status" value="1"/>
</dbReference>
<dbReference type="GO" id="GO:0015562">
    <property type="term" value="F:efflux transmembrane transporter activity"/>
    <property type="evidence" value="ECO:0007669"/>
    <property type="project" value="TreeGrafter"/>
</dbReference>
<dbReference type="Pfam" id="PF25954">
    <property type="entry name" value="Beta-barrel_RND_2"/>
    <property type="match status" value="1"/>
</dbReference>
<keyword evidence="3" id="KW-1133">Transmembrane helix</keyword>
<dbReference type="Gene3D" id="2.40.420.20">
    <property type="match status" value="1"/>
</dbReference>
<comment type="similarity">
    <text evidence="1">Belongs to the membrane fusion protein (MFP) (TC 8.A.1) family.</text>
</comment>
<dbReference type="Pfam" id="PF25967">
    <property type="entry name" value="RND-MFP_C"/>
    <property type="match status" value="1"/>
</dbReference>
<evidence type="ECO:0000256" key="3">
    <source>
        <dbReference type="SAM" id="Phobius"/>
    </source>
</evidence>
<feature type="transmembrane region" description="Helical" evidence="3">
    <location>
        <begin position="34"/>
        <end position="59"/>
    </location>
</feature>
<evidence type="ECO:0000259" key="4">
    <source>
        <dbReference type="Pfam" id="PF25876"/>
    </source>
</evidence>
<dbReference type="Gene3D" id="2.40.50.100">
    <property type="match status" value="2"/>
</dbReference>
<dbReference type="NCBIfam" id="TIGR01730">
    <property type="entry name" value="RND_mfp"/>
    <property type="match status" value="1"/>
</dbReference>
<feature type="domain" description="Multidrug resistance protein MdtA-like C-terminal permuted SH3" evidence="6">
    <location>
        <begin position="415"/>
        <end position="476"/>
    </location>
</feature>
<dbReference type="EMBL" id="JAECZC010000030">
    <property type="protein sequence ID" value="MBH8563890.1"/>
    <property type="molecule type" value="Genomic_DNA"/>
</dbReference>
<keyword evidence="3" id="KW-0472">Membrane</keyword>
<dbReference type="InterPro" id="IPR058792">
    <property type="entry name" value="Beta-barrel_RND_2"/>
</dbReference>
<keyword evidence="2" id="KW-0175">Coiled coil</keyword>
<evidence type="ECO:0000313" key="7">
    <source>
        <dbReference type="EMBL" id="MBH8563890.1"/>
    </source>
</evidence>
<keyword evidence="8" id="KW-1185">Reference proteome</keyword>
<feature type="coiled-coil region" evidence="2">
    <location>
        <begin position="184"/>
        <end position="211"/>
    </location>
</feature>
<proteinExistence type="inferred from homology"/>
<feature type="domain" description="CusB-like beta-barrel" evidence="5">
    <location>
        <begin position="338"/>
        <end position="410"/>
    </location>
</feature>
<reference evidence="7 8" key="1">
    <citation type="journal article" date="2021" name="Int. J. Syst. Evol. Microbiol.">
        <title>Amazonocrinis nigriterrae gen. nov., sp. nov., Atlanticothrix silvestris gen. nov., sp. nov. and Dendronalium phyllosphericum gen. nov., sp. nov., nostocacean cyanobacteria from Brazilian environments.</title>
        <authorList>
            <person name="Alvarenga D.O."/>
            <person name="Andreote A.P.D."/>
            <person name="Branco L.H.Z."/>
            <person name="Delbaje E."/>
            <person name="Cruz R.B."/>
            <person name="Varani A.M."/>
            <person name="Fiore M.F."/>
        </authorList>
    </citation>
    <scope>NUCLEOTIDE SEQUENCE [LARGE SCALE GENOMIC DNA]</scope>
    <source>
        <strain evidence="7 8">CENA67</strain>
    </source>
</reference>
<feature type="domain" description="Multidrug resistance protein MdtA-like alpha-helical hairpin" evidence="4">
    <location>
        <begin position="185"/>
        <end position="257"/>
    </location>
</feature>
<evidence type="ECO:0000256" key="2">
    <source>
        <dbReference type="SAM" id="Coils"/>
    </source>
</evidence>
<evidence type="ECO:0000313" key="8">
    <source>
        <dbReference type="Proteomes" id="UP000632766"/>
    </source>
</evidence>
<dbReference type="GO" id="GO:1990281">
    <property type="term" value="C:efflux pump complex"/>
    <property type="evidence" value="ECO:0007669"/>
    <property type="project" value="TreeGrafter"/>
</dbReference>
<evidence type="ECO:0000256" key="1">
    <source>
        <dbReference type="ARBA" id="ARBA00009477"/>
    </source>
</evidence>
<evidence type="ECO:0000259" key="5">
    <source>
        <dbReference type="Pfam" id="PF25954"/>
    </source>
</evidence>
<dbReference type="Proteomes" id="UP000632766">
    <property type="component" value="Unassembled WGS sequence"/>
</dbReference>
<protein>
    <submittedName>
        <fullName evidence="7">Efflux RND transporter periplasmic adaptor subunit</fullName>
    </submittedName>
</protein>
<organism evidence="7 8">
    <name type="scientific">Amazonocrinis nigriterrae CENA67</name>
    <dbReference type="NCBI Taxonomy" id="2794033"/>
    <lineage>
        <taxon>Bacteria</taxon>
        <taxon>Bacillati</taxon>
        <taxon>Cyanobacteriota</taxon>
        <taxon>Cyanophyceae</taxon>
        <taxon>Nostocales</taxon>
        <taxon>Nostocaceae</taxon>
        <taxon>Amazonocrinis</taxon>
        <taxon>Amazonocrinis nigriterrae</taxon>
    </lineage>
</organism>
<evidence type="ECO:0000259" key="6">
    <source>
        <dbReference type="Pfam" id="PF25967"/>
    </source>
</evidence>